<comment type="subcellular location">
    <subcellularLocation>
        <location evidence="1">Nucleus</location>
    </subcellularLocation>
</comment>
<gene>
    <name evidence="6" type="ORF">B0A48_02809</name>
</gene>
<evidence type="ECO:0000256" key="2">
    <source>
        <dbReference type="ARBA" id="ARBA00023015"/>
    </source>
</evidence>
<dbReference type="EMBL" id="NAJO01000005">
    <property type="protein sequence ID" value="OQO12168.1"/>
    <property type="molecule type" value="Genomic_DNA"/>
</dbReference>
<proteinExistence type="predicted"/>
<keyword evidence="5" id="KW-0539">Nucleus</keyword>
<dbReference type="PANTHER" id="PTHR31845">
    <property type="entry name" value="FINGER DOMAIN PROTEIN, PUTATIVE-RELATED"/>
    <property type="match status" value="1"/>
</dbReference>
<dbReference type="PANTHER" id="PTHR31845:SF33">
    <property type="entry name" value="ZN(II)2CYS6 TRANSCRIPTION FACTOR (EUROFUNG)"/>
    <property type="match status" value="1"/>
</dbReference>
<dbReference type="InterPro" id="IPR051089">
    <property type="entry name" value="prtT"/>
</dbReference>
<evidence type="ECO:0000313" key="6">
    <source>
        <dbReference type="EMBL" id="OQO12168.1"/>
    </source>
</evidence>
<evidence type="ECO:0000256" key="5">
    <source>
        <dbReference type="ARBA" id="ARBA00023242"/>
    </source>
</evidence>
<dbReference type="Proteomes" id="UP000192596">
    <property type="component" value="Unassembled WGS sequence"/>
</dbReference>
<dbReference type="AlphaFoldDB" id="A0A1V8TLS5"/>
<sequence>MRRRRVGTDRKGCNRMNKQCVPAIPKPRKRRSTNGFSDEHTHGVRITDLLDDSVSPDRGSRTIPTWTSSNYQNEAARKYSSPIQPTYSPKRRCETSVEIASSNVHDRHERDVLQHLDTDYIRSSVNRFRTYLDAFPVIDPRLLEDPSRLVLTRPLTTLSICCVTSTASDPKHERLDIAFRQALADATVVDGDKSTDLTVGLLIYLSYDRRATERPDATSLLLHLLASTVRDVGRPRLVKKPTAENFEIQHAALCAYITAFHTSRLGYNRANPVPWTSRLQRSADNVCDASLGVTAQSLAILLAITRVLDAFHAAAEQSKSMLEPPAAALATSLHAESCLRQLQLCKARLATDYEASAYTAASIMLQSAVLNNSNISGPSARHDLAASVKTYIEDLITSAHFAFHSASQQQCTQILSVLAVLPRLCSGRSHHSDVPELDAVRSMLRPVELLDRLIRRLDTEYETDTYESGAMGGSQKLMRHGIQAVRHAVRGHDEQAASHANGTFRAVNRNEIVGAARDDNHESHPVGFGAQLRDIDEYDGGVLESSYWDALAASTGS</sequence>
<evidence type="ECO:0000313" key="7">
    <source>
        <dbReference type="Proteomes" id="UP000192596"/>
    </source>
</evidence>
<name>A0A1V8TLS5_9PEZI</name>
<keyword evidence="3" id="KW-0238">DNA-binding</keyword>
<evidence type="ECO:0000256" key="4">
    <source>
        <dbReference type="ARBA" id="ARBA00023163"/>
    </source>
</evidence>
<protein>
    <recommendedName>
        <fullName evidence="8">Transcription factor domain-containing protein</fullName>
    </recommendedName>
</protein>
<organism evidence="6 7">
    <name type="scientific">Cryoendolithus antarcticus</name>
    <dbReference type="NCBI Taxonomy" id="1507870"/>
    <lineage>
        <taxon>Eukaryota</taxon>
        <taxon>Fungi</taxon>
        <taxon>Dikarya</taxon>
        <taxon>Ascomycota</taxon>
        <taxon>Pezizomycotina</taxon>
        <taxon>Dothideomycetes</taxon>
        <taxon>Dothideomycetidae</taxon>
        <taxon>Cladosporiales</taxon>
        <taxon>Cladosporiaceae</taxon>
        <taxon>Cryoendolithus</taxon>
    </lineage>
</organism>
<evidence type="ECO:0000256" key="3">
    <source>
        <dbReference type="ARBA" id="ARBA00023125"/>
    </source>
</evidence>
<comment type="caution">
    <text evidence="6">The sequence shown here is derived from an EMBL/GenBank/DDBJ whole genome shotgun (WGS) entry which is preliminary data.</text>
</comment>
<evidence type="ECO:0000256" key="1">
    <source>
        <dbReference type="ARBA" id="ARBA00004123"/>
    </source>
</evidence>
<reference evidence="7" key="1">
    <citation type="submission" date="2017-03" db="EMBL/GenBank/DDBJ databases">
        <title>Genomes of endolithic fungi from Antarctica.</title>
        <authorList>
            <person name="Coleine C."/>
            <person name="Masonjones S."/>
            <person name="Stajich J.E."/>
        </authorList>
    </citation>
    <scope>NUCLEOTIDE SEQUENCE [LARGE SCALE GENOMIC DNA]</scope>
    <source>
        <strain evidence="7">CCFEE 5527</strain>
    </source>
</reference>
<dbReference type="GO" id="GO:0005634">
    <property type="term" value="C:nucleus"/>
    <property type="evidence" value="ECO:0007669"/>
    <property type="project" value="UniProtKB-SubCell"/>
</dbReference>
<dbReference type="InParanoid" id="A0A1V8TLS5"/>
<dbReference type="GO" id="GO:0000976">
    <property type="term" value="F:transcription cis-regulatory region binding"/>
    <property type="evidence" value="ECO:0007669"/>
    <property type="project" value="TreeGrafter"/>
</dbReference>
<evidence type="ECO:0008006" key="8">
    <source>
        <dbReference type="Google" id="ProtNLM"/>
    </source>
</evidence>
<accession>A0A1V8TLS5</accession>
<dbReference type="OrthoDB" id="5226580at2759"/>
<keyword evidence="2" id="KW-0805">Transcription regulation</keyword>
<dbReference type="STRING" id="1507870.A0A1V8TLS5"/>
<dbReference type="GO" id="GO:0000981">
    <property type="term" value="F:DNA-binding transcription factor activity, RNA polymerase II-specific"/>
    <property type="evidence" value="ECO:0007669"/>
    <property type="project" value="TreeGrafter"/>
</dbReference>
<keyword evidence="4" id="KW-0804">Transcription</keyword>
<keyword evidence="7" id="KW-1185">Reference proteome</keyword>